<proteinExistence type="predicted"/>
<protein>
    <submittedName>
        <fullName evidence="2">Uncharacterized protein</fullName>
    </submittedName>
</protein>
<dbReference type="EMBL" id="CADIJQ010000009">
    <property type="protein sequence ID" value="CAB3730998.1"/>
    <property type="molecule type" value="Genomic_DNA"/>
</dbReference>
<dbReference type="RefSeq" id="WP_175171129.1">
    <property type="nucleotide sequence ID" value="NZ_CADIJQ010000009.1"/>
</dbReference>
<dbReference type="AlphaFoldDB" id="A0A6S7BGY4"/>
<accession>A0A6S7BGY4</accession>
<reference evidence="2 3" key="1">
    <citation type="submission" date="2020-04" db="EMBL/GenBank/DDBJ databases">
        <authorList>
            <person name="De Canck E."/>
        </authorList>
    </citation>
    <scope>NUCLEOTIDE SEQUENCE [LARGE SCALE GENOMIC DNA]</scope>
    <source>
        <strain evidence="2 3">LMG 3441</strain>
    </source>
</reference>
<feature type="compositionally biased region" description="Polar residues" evidence="1">
    <location>
        <begin position="1"/>
        <end position="10"/>
    </location>
</feature>
<dbReference type="Proteomes" id="UP000494269">
    <property type="component" value="Unassembled WGS sequence"/>
</dbReference>
<evidence type="ECO:0000256" key="1">
    <source>
        <dbReference type="SAM" id="MobiDB-lite"/>
    </source>
</evidence>
<evidence type="ECO:0000313" key="3">
    <source>
        <dbReference type="Proteomes" id="UP000494269"/>
    </source>
</evidence>
<gene>
    <name evidence="2" type="ORF">LMG3441_04667</name>
</gene>
<name>A0A6S7BGY4_9BURK</name>
<feature type="compositionally biased region" description="Basic and acidic residues" evidence="1">
    <location>
        <begin position="15"/>
        <end position="32"/>
    </location>
</feature>
<sequence>MEQPGKTPQNKQRKTPSDPKEEASQQQRKAEMAEVVGRHKNVGQKDHKGAR</sequence>
<organism evidence="2 3">
    <name type="scientific">Achromobacter kerstersii</name>
    <dbReference type="NCBI Taxonomy" id="1353890"/>
    <lineage>
        <taxon>Bacteria</taxon>
        <taxon>Pseudomonadati</taxon>
        <taxon>Pseudomonadota</taxon>
        <taxon>Betaproteobacteria</taxon>
        <taxon>Burkholderiales</taxon>
        <taxon>Alcaligenaceae</taxon>
        <taxon>Achromobacter</taxon>
    </lineage>
</organism>
<feature type="region of interest" description="Disordered" evidence="1">
    <location>
        <begin position="1"/>
        <end position="51"/>
    </location>
</feature>
<evidence type="ECO:0000313" key="2">
    <source>
        <dbReference type="EMBL" id="CAB3730998.1"/>
    </source>
</evidence>
<keyword evidence="3" id="KW-1185">Reference proteome</keyword>